<dbReference type="AlphaFoldDB" id="A0A9X5E1G0"/>
<keyword evidence="2" id="KW-1185">Reference proteome</keyword>
<reference evidence="1 2" key="1">
    <citation type="journal article" date="2015" name="Genome Announc.">
        <title>Draft Genome Sequence of the Terrestrial Cyanobacterium Scytonema millei VB511283, Isolated from Eastern India.</title>
        <authorList>
            <person name="Sen D."/>
            <person name="Chandrababunaidu M.M."/>
            <person name="Singh D."/>
            <person name="Sanghi N."/>
            <person name="Ghorai A."/>
            <person name="Mishra G.P."/>
            <person name="Madduluri M."/>
            <person name="Adhikary S.P."/>
            <person name="Tripathy S."/>
        </authorList>
    </citation>
    <scope>NUCLEOTIDE SEQUENCE [LARGE SCALE GENOMIC DNA]</scope>
    <source>
        <strain evidence="1 2">VB511283</strain>
    </source>
</reference>
<name>A0A9X5E1G0_9CYAN</name>
<evidence type="ECO:0000313" key="1">
    <source>
        <dbReference type="EMBL" id="NHC33640.1"/>
    </source>
</evidence>
<comment type="caution">
    <text evidence="1">The sequence shown here is derived from an EMBL/GenBank/DDBJ whole genome shotgun (WGS) entry which is preliminary data.</text>
</comment>
<organism evidence="1 2">
    <name type="scientific">Scytonema millei VB511283</name>
    <dbReference type="NCBI Taxonomy" id="1245923"/>
    <lineage>
        <taxon>Bacteria</taxon>
        <taxon>Bacillati</taxon>
        <taxon>Cyanobacteriota</taxon>
        <taxon>Cyanophyceae</taxon>
        <taxon>Nostocales</taxon>
        <taxon>Scytonemataceae</taxon>
        <taxon>Scytonema</taxon>
    </lineage>
</organism>
<sequence>MPTLLEFDEPAIASQESRTSPLSLLPDRQPRINRVAFVKNCKVFSWQIG</sequence>
<dbReference type="RefSeq" id="WP_165587609.1">
    <property type="nucleotide sequence ID" value="NZ_JTJC03000001.1"/>
</dbReference>
<proteinExistence type="predicted"/>
<protein>
    <submittedName>
        <fullName evidence="1">Uncharacterized protein</fullName>
    </submittedName>
</protein>
<dbReference type="Proteomes" id="UP000031532">
    <property type="component" value="Unassembled WGS sequence"/>
</dbReference>
<dbReference type="EMBL" id="JTJC03000001">
    <property type="protein sequence ID" value="NHC33640.1"/>
    <property type="molecule type" value="Genomic_DNA"/>
</dbReference>
<accession>A0A9X5E1G0</accession>
<gene>
    <name evidence="1" type="ORF">QH73_0003010</name>
</gene>
<evidence type="ECO:0000313" key="2">
    <source>
        <dbReference type="Proteomes" id="UP000031532"/>
    </source>
</evidence>